<gene>
    <name evidence="1" type="ORF">SAMN02910432_00850</name>
</gene>
<evidence type="ECO:0000313" key="1">
    <source>
        <dbReference type="EMBL" id="SFG31932.1"/>
    </source>
</evidence>
<evidence type="ECO:0000313" key="2">
    <source>
        <dbReference type="Proteomes" id="UP000182635"/>
    </source>
</evidence>
<protein>
    <submittedName>
        <fullName evidence="1">RloB-like protein</fullName>
    </submittedName>
</protein>
<dbReference type="AlphaFoldDB" id="A0A1I2QU34"/>
<dbReference type="RefSeq" id="WP_046922263.1">
    <property type="nucleotide sequence ID" value="NZ_AYYL01000005.1"/>
</dbReference>
<dbReference type="InterPro" id="IPR025591">
    <property type="entry name" value="RloB"/>
</dbReference>
<dbReference type="EMBL" id="FOPI01000011">
    <property type="protein sequence ID" value="SFG31932.1"/>
    <property type="molecule type" value="Genomic_DNA"/>
</dbReference>
<dbReference type="Proteomes" id="UP000182635">
    <property type="component" value="Unassembled WGS sequence"/>
</dbReference>
<sequence>MAERNFKKKKRNNVQRHRKPVMLITGEGKNKTEQLYFSSFNEQHGNYVIRFVKTGLDTDPSRMLRSMKKAWTANGLNTKNGDKAYIVLDLDCDPQKIQKIKSLQKSSKNIKFIVSNPCIEVWFILHFKYTTHPFEDSKDPKKELAKYIPGYKENMDISEKIRPYLEKAGENIKKLTEHFNSINIKWGDVDCNPMTEVDTILKELGVL</sequence>
<dbReference type="Pfam" id="PF13707">
    <property type="entry name" value="RloB"/>
    <property type="match status" value="1"/>
</dbReference>
<dbReference type="OrthoDB" id="9796523at2"/>
<name>A0A1I2QU34_9LACO</name>
<reference evidence="2" key="1">
    <citation type="submission" date="2016-10" db="EMBL/GenBank/DDBJ databases">
        <authorList>
            <person name="Varghese N."/>
            <person name="Submissions S."/>
        </authorList>
    </citation>
    <scope>NUCLEOTIDE SEQUENCE [LARGE SCALE GENOMIC DNA]</scope>
    <source>
        <strain evidence="2">DSM 20403</strain>
    </source>
</reference>
<accession>A0A1I2QU34</accession>
<organism evidence="1 2">
    <name type="scientific">Ligilactobacillus ruminis DSM 20403 = NBRC 102161</name>
    <dbReference type="NCBI Taxonomy" id="1423798"/>
    <lineage>
        <taxon>Bacteria</taxon>
        <taxon>Bacillati</taxon>
        <taxon>Bacillota</taxon>
        <taxon>Bacilli</taxon>
        <taxon>Lactobacillales</taxon>
        <taxon>Lactobacillaceae</taxon>
        <taxon>Ligilactobacillus</taxon>
    </lineage>
</organism>
<proteinExistence type="predicted"/>